<dbReference type="AlphaFoldDB" id="A0A1R4G1Z4"/>
<dbReference type="GO" id="GO:0008234">
    <property type="term" value="F:cysteine-type peptidase activity"/>
    <property type="evidence" value="ECO:0007669"/>
    <property type="project" value="UniProtKB-KW"/>
</dbReference>
<feature type="domain" description="NlpC/P60" evidence="7">
    <location>
        <begin position="475"/>
        <end position="599"/>
    </location>
</feature>
<protein>
    <submittedName>
        <fullName evidence="8">Lipoprotein, NLP/P60 family</fullName>
    </submittedName>
</protein>
<keyword evidence="3" id="KW-0378">Hydrolase</keyword>
<dbReference type="Proteomes" id="UP000195913">
    <property type="component" value="Unassembled WGS sequence"/>
</dbReference>
<keyword evidence="9" id="KW-1185">Reference proteome</keyword>
<evidence type="ECO:0000256" key="1">
    <source>
        <dbReference type="ARBA" id="ARBA00007074"/>
    </source>
</evidence>
<keyword evidence="4" id="KW-0788">Thiol protease</keyword>
<evidence type="ECO:0000259" key="7">
    <source>
        <dbReference type="PROSITE" id="PS51935"/>
    </source>
</evidence>
<dbReference type="PROSITE" id="PS51935">
    <property type="entry name" value="NLPC_P60"/>
    <property type="match status" value="1"/>
</dbReference>
<evidence type="ECO:0000313" key="9">
    <source>
        <dbReference type="Proteomes" id="UP000195913"/>
    </source>
</evidence>
<feature type="compositionally biased region" description="Low complexity" evidence="5">
    <location>
        <begin position="421"/>
        <end position="441"/>
    </location>
</feature>
<feature type="signal peptide" evidence="6">
    <location>
        <begin position="1"/>
        <end position="29"/>
    </location>
</feature>
<evidence type="ECO:0000256" key="6">
    <source>
        <dbReference type="SAM" id="SignalP"/>
    </source>
</evidence>
<dbReference type="InterPro" id="IPR038765">
    <property type="entry name" value="Papain-like_cys_pep_sf"/>
</dbReference>
<keyword evidence="6" id="KW-0732">Signal</keyword>
<evidence type="ECO:0000256" key="3">
    <source>
        <dbReference type="ARBA" id="ARBA00022801"/>
    </source>
</evidence>
<keyword evidence="8" id="KW-0449">Lipoprotein</keyword>
<comment type="similarity">
    <text evidence="1">Belongs to the peptidase C40 family.</text>
</comment>
<gene>
    <name evidence="8" type="ORF">FM101_07175</name>
</gene>
<dbReference type="Pfam" id="PF00877">
    <property type="entry name" value="NLPC_P60"/>
    <property type="match status" value="1"/>
</dbReference>
<organism evidence="8 9">
    <name type="scientific">Arthrobacter rhombi</name>
    <dbReference type="NCBI Taxonomy" id="71253"/>
    <lineage>
        <taxon>Bacteria</taxon>
        <taxon>Bacillati</taxon>
        <taxon>Actinomycetota</taxon>
        <taxon>Actinomycetes</taxon>
        <taxon>Micrococcales</taxon>
        <taxon>Micrococcaceae</taxon>
        <taxon>Arthrobacter</taxon>
    </lineage>
</organism>
<feature type="compositionally biased region" description="Basic and acidic residues" evidence="5">
    <location>
        <begin position="442"/>
        <end position="466"/>
    </location>
</feature>
<feature type="chain" id="PRO_5013136876" evidence="6">
    <location>
        <begin position="30"/>
        <end position="599"/>
    </location>
</feature>
<keyword evidence="2" id="KW-0645">Protease</keyword>
<dbReference type="PANTHER" id="PTHR47053:SF1">
    <property type="entry name" value="MUREIN DD-ENDOPEPTIDASE MEPH-RELATED"/>
    <property type="match status" value="1"/>
</dbReference>
<proteinExistence type="inferred from homology"/>
<evidence type="ECO:0000256" key="2">
    <source>
        <dbReference type="ARBA" id="ARBA00022670"/>
    </source>
</evidence>
<dbReference type="InterPro" id="IPR051202">
    <property type="entry name" value="Peptidase_C40"/>
</dbReference>
<name>A0A1R4G1Z4_9MICC</name>
<evidence type="ECO:0000256" key="4">
    <source>
        <dbReference type="ARBA" id="ARBA00022807"/>
    </source>
</evidence>
<dbReference type="PANTHER" id="PTHR47053">
    <property type="entry name" value="MUREIN DD-ENDOPEPTIDASE MEPH-RELATED"/>
    <property type="match status" value="1"/>
</dbReference>
<accession>A0A1R4G1Z4</accession>
<feature type="compositionally biased region" description="Basic and acidic residues" evidence="5">
    <location>
        <begin position="387"/>
        <end position="396"/>
    </location>
</feature>
<reference evidence="8 9" key="1">
    <citation type="submission" date="2017-02" db="EMBL/GenBank/DDBJ databases">
        <authorList>
            <person name="Peterson S.W."/>
        </authorList>
    </citation>
    <scope>NUCLEOTIDE SEQUENCE [LARGE SCALE GENOMIC DNA]</scope>
    <source>
        <strain evidence="8 9">B Ar 00.02</strain>
    </source>
</reference>
<evidence type="ECO:0000256" key="5">
    <source>
        <dbReference type="SAM" id="MobiDB-lite"/>
    </source>
</evidence>
<dbReference type="RefSeq" id="WP_086997540.1">
    <property type="nucleotide sequence ID" value="NZ_FUHW01000026.1"/>
</dbReference>
<sequence length="599" mass="62224">MAKGQFLGVATCTVALIGGTLMTGGAATAAPVETTINSSAFGNTFAKAVPTARTLPSKAEVTAAKKDPAALKAMVSSIEDLIGDSTRDLTDAEASAANDQDAYETTSQTLAKRNEAADAARTEAARATKYYDSVKKQVGQLASDLYRNGGVNSGITSLVNDSENNDVLYKAATMNTLATNRSNTLTTAQQAASLWADWQNYADAAETAATDAADANETALQAAERTRTAYADRVTDQKELRSELIDQLAYLRDTERADEAKRITAMEDAQREETLQTELAAAPTKPAVEEPAEEPQALAAAPAAVPEQATGKTSLAPAPQPKAKKSSQASVAAEAPAPVAEPKPVAASTPSPVKEAPQEPASTETSEPKPAAVSSSKPGPTAAQKKATAEKREREQAAAQKARADAAQAAADQKAHDAAVRAQASANKKAQAAAQAKAQAAAEKRAAVKRQQEKAAAEKRAKEKAAAEAAQSSSGSSKESAISWALGTASDNSKRYVFGANGPNAYDCSSFAQRAFAKSGISLPRTSSQQYFAGGTKVPLSQLKRGDLVFSTSNGGASFYHVAIYLGGGQVVHARNPSAGISTTPLSWVNNIYSYGVRY</sequence>
<feature type="region of interest" description="Disordered" evidence="5">
    <location>
        <begin position="89"/>
        <end position="115"/>
    </location>
</feature>
<feature type="compositionally biased region" description="Low complexity" evidence="5">
    <location>
        <begin position="326"/>
        <end position="348"/>
    </location>
</feature>
<dbReference type="InterPro" id="IPR000064">
    <property type="entry name" value="NLP_P60_dom"/>
</dbReference>
<feature type="region of interest" description="Disordered" evidence="5">
    <location>
        <begin position="269"/>
        <end position="474"/>
    </location>
</feature>
<dbReference type="SUPFAM" id="SSF54001">
    <property type="entry name" value="Cysteine proteinases"/>
    <property type="match status" value="1"/>
</dbReference>
<dbReference type="EMBL" id="FUHW01000026">
    <property type="protein sequence ID" value="SJM62151.1"/>
    <property type="molecule type" value="Genomic_DNA"/>
</dbReference>
<evidence type="ECO:0000313" key="8">
    <source>
        <dbReference type="EMBL" id="SJM62151.1"/>
    </source>
</evidence>
<dbReference type="Gene3D" id="3.90.1720.10">
    <property type="entry name" value="endopeptidase domain like (from Nostoc punctiforme)"/>
    <property type="match status" value="1"/>
</dbReference>
<feature type="compositionally biased region" description="Low complexity" evidence="5">
    <location>
        <begin position="294"/>
        <end position="310"/>
    </location>
</feature>
<dbReference type="GO" id="GO:0006508">
    <property type="term" value="P:proteolysis"/>
    <property type="evidence" value="ECO:0007669"/>
    <property type="project" value="UniProtKB-KW"/>
</dbReference>
<feature type="compositionally biased region" description="Low complexity" evidence="5">
    <location>
        <begin position="397"/>
        <end position="412"/>
    </location>
</feature>